<dbReference type="EMBL" id="LR924333">
    <property type="protein sequence ID" value="CAD7255381.1"/>
    <property type="molecule type" value="Genomic_DNA"/>
</dbReference>
<name>A0A7R9FUD8_9CRUS</name>
<dbReference type="EMBL" id="CAJPEV010024815">
    <property type="protein sequence ID" value="CAG0908547.1"/>
    <property type="molecule type" value="Genomic_DNA"/>
</dbReference>
<dbReference type="AlphaFoldDB" id="A0A7R9FUD8"/>
<feature type="non-terminal residue" evidence="2">
    <location>
        <position position="118"/>
    </location>
</feature>
<protein>
    <submittedName>
        <fullName evidence="2">Uncharacterized protein</fullName>
    </submittedName>
</protein>
<organism evidence="2">
    <name type="scientific">Darwinula stevensoni</name>
    <dbReference type="NCBI Taxonomy" id="69355"/>
    <lineage>
        <taxon>Eukaryota</taxon>
        <taxon>Metazoa</taxon>
        <taxon>Ecdysozoa</taxon>
        <taxon>Arthropoda</taxon>
        <taxon>Crustacea</taxon>
        <taxon>Oligostraca</taxon>
        <taxon>Ostracoda</taxon>
        <taxon>Podocopa</taxon>
        <taxon>Podocopida</taxon>
        <taxon>Darwinulocopina</taxon>
        <taxon>Darwinuloidea</taxon>
        <taxon>Darwinulidae</taxon>
        <taxon>Darwinula</taxon>
    </lineage>
</organism>
<evidence type="ECO:0000313" key="2">
    <source>
        <dbReference type="EMBL" id="CAD7255381.1"/>
    </source>
</evidence>
<accession>A0A7R9FUD8</accession>
<gene>
    <name evidence="2" type="ORF">DSTB1V02_LOCUS15126</name>
</gene>
<proteinExistence type="predicted"/>
<reference evidence="2" key="1">
    <citation type="submission" date="2020-11" db="EMBL/GenBank/DDBJ databases">
        <authorList>
            <person name="Tran Van P."/>
        </authorList>
    </citation>
    <scope>NUCLEOTIDE SEQUENCE</scope>
</reference>
<evidence type="ECO:0000313" key="3">
    <source>
        <dbReference type="Proteomes" id="UP000677054"/>
    </source>
</evidence>
<keyword evidence="3" id="KW-1185">Reference proteome</keyword>
<feature type="region of interest" description="Disordered" evidence="1">
    <location>
        <begin position="1"/>
        <end position="34"/>
    </location>
</feature>
<sequence>IRESVSSRGSGGPARPQRSDSESSLRQTHPSAVPTRALSATRALCFCCQPFQVRRLPAPADAGVCVAGGVPAGEVPLRREGRGAVRARAGPALGDQRVREAPEGERPLVEAGLLVPLG</sequence>
<evidence type="ECO:0000256" key="1">
    <source>
        <dbReference type="SAM" id="MobiDB-lite"/>
    </source>
</evidence>
<feature type="non-terminal residue" evidence="2">
    <location>
        <position position="1"/>
    </location>
</feature>
<dbReference type="Proteomes" id="UP000677054">
    <property type="component" value="Unassembled WGS sequence"/>
</dbReference>